<comment type="caution">
    <text evidence="2">The sequence shown here is derived from an EMBL/GenBank/DDBJ whole genome shotgun (WGS) entry which is preliminary data.</text>
</comment>
<gene>
    <name evidence="2" type="ORF">ACFFPI_09355</name>
</gene>
<reference evidence="2 3" key="1">
    <citation type="submission" date="2024-09" db="EMBL/GenBank/DDBJ databases">
        <authorList>
            <person name="Sun Q."/>
            <person name="Mori K."/>
        </authorList>
    </citation>
    <scope>NUCLEOTIDE SEQUENCE [LARGE SCALE GENOMIC DNA]</scope>
    <source>
        <strain evidence="2 3">JCM 13519</strain>
    </source>
</reference>
<evidence type="ECO:0000313" key="3">
    <source>
        <dbReference type="Proteomes" id="UP001589536"/>
    </source>
</evidence>
<protein>
    <submittedName>
        <fullName evidence="2">Uncharacterized protein</fullName>
    </submittedName>
</protein>
<proteinExistence type="predicted"/>
<accession>A0ABV5UP85</accession>
<keyword evidence="1" id="KW-0732">Signal</keyword>
<organism evidence="2 3">
    <name type="scientific">Arthrobacter methylotrophus</name>
    <dbReference type="NCBI Taxonomy" id="121291"/>
    <lineage>
        <taxon>Bacteria</taxon>
        <taxon>Bacillati</taxon>
        <taxon>Actinomycetota</taxon>
        <taxon>Actinomycetes</taxon>
        <taxon>Micrococcales</taxon>
        <taxon>Micrococcaceae</taxon>
        <taxon>Arthrobacter</taxon>
    </lineage>
</organism>
<sequence length="111" mass="11962">MPIRGRIASTLAVTALAAAATLFAAVPAQAAPIGGVNIAAYCARNVWSGTGAPSQAVNIDDSWDGWRCGTSYGLVQIQMNLACRQQYPTPWYRTQPWASHGNGMYTWQCNR</sequence>
<name>A0ABV5UP85_9MICC</name>
<keyword evidence="3" id="KW-1185">Reference proteome</keyword>
<dbReference type="Proteomes" id="UP001589536">
    <property type="component" value="Unassembled WGS sequence"/>
</dbReference>
<evidence type="ECO:0000256" key="1">
    <source>
        <dbReference type="SAM" id="SignalP"/>
    </source>
</evidence>
<evidence type="ECO:0000313" key="2">
    <source>
        <dbReference type="EMBL" id="MFB9714328.1"/>
    </source>
</evidence>
<dbReference type="RefSeq" id="WP_345044460.1">
    <property type="nucleotide sequence ID" value="NZ_BAABED010000001.1"/>
</dbReference>
<feature type="signal peptide" evidence="1">
    <location>
        <begin position="1"/>
        <end position="30"/>
    </location>
</feature>
<feature type="chain" id="PRO_5045926104" evidence="1">
    <location>
        <begin position="31"/>
        <end position="111"/>
    </location>
</feature>
<dbReference type="EMBL" id="JBHMBH010000019">
    <property type="protein sequence ID" value="MFB9714328.1"/>
    <property type="molecule type" value="Genomic_DNA"/>
</dbReference>